<gene>
    <name evidence="2" type="ORF">SAMN06297251_10452</name>
</gene>
<dbReference type="STRING" id="937218.SAMN06297251_10452"/>
<reference evidence="2 3" key="1">
    <citation type="submission" date="2017-04" db="EMBL/GenBank/DDBJ databases">
        <authorList>
            <person name="Afonso C.L."/>
            <person name="Miller P.J."/>
            <person name="Scott M.A."/>
            <person name="Spackman E."/>
            <person name="Goraichik I."/>
            <person name="Dimitrov K.M."/>
            <person name="Suarez D.L."/>
            <person name="Swayne D.E."/>
        </authorList>
    </citation>
    <scope>NUCLEOTIDE SEQUENCE [LARGE SCALE GENOMIC DNA]</scope>
    <source>
        <strain evidence="2 3">CGMCC 1.10972</strain>
    </source>
</reference>
<keyword evidence="3" id="KW-1185">Reference proteome</keyword>
<proteinExistence type="predicted"/>
<organism evidence="2 3">
    <name type="scientific">Fulvimarina manganoxydans</name>
    <dbReference type="NCBI Taxonomy" id="937218"/>
    <lineage>
        <taxon>Bacteria</taxon>
        <taxon>Pseudomonadati</taxon>
        <taxon>Pseudomonadota</taxon>
        <taxon>Alphaproteobacteria</taxon>
        <taxon>Hyphomicrobiales</taxon>
        <taxon>Aurantimonadaceae</taxon>
        <taxon>Fulvimarina</taxon>
    </lineage>
</organism>
<feature type="region of interest" description="Disordered" evidence="1">
    <location>
        <begin position="543"/>
        <end position="563"/>
    </location>
</feature>
<dbReference type="AlphaFoldDB" id="A0A1W2A9V2"/>
<sequence>MMSSYQPFGGGGKGVDPQLAADVEALDNAVNDPELGLRPKVGSIEIDLDVLEADVRGPVYTETTTWPAGTTRVFTIPYTDGSIPTLGDLGLTEPGTINLSAASGPAAGLPFSFGMSPDFLFSTIFPYIQDVLGTIPVLGANGSPSTLDVVVQPSAGSVTVGATKAAYDLGLAGLGQSLTERVEALEVPSGGGSGGLPAFWADGDIVRVPEDFSTIASALATIRARYPAPDARVTLQLGPGYHDIDTLIELIDEDLSFLSIVGSPAIYETGPISTTVSYSGSSENWSVTYALTSDVLSNFEVGDYVQITSTEVYTSPNQLCAQGYFGVTAKLGAGFTVSNLGGVSALAGATVSVKFKKYATHLRSDGVLFRGIRSRLPQFRDLGIVNASDRDANGYAFHLGDSVFTDGGSYYTDDQEVPIRFALNGFGIQATGESRIDLAVAISNGRVPVGVYDGVKTHFPRVVITGSRYESIVCREQGRVTIGHHGSRFGRSVICGSPVNAIVNDGKSLVTIGNASVYGASASVLSRWESMAQFLSTANYNSASPAVSTSESTSNRGSRSITI</sequence>
<dbReference type="EMBL" id="FWXR01000004">
    <property type="protein sequence ID" value="SMC57457.1"/>
    <property type="molecule type" value="Genomic_DNA"/>
</dbReference>
<evidence type="ECO:0000313" key="3">
    <source>
        <dbReference type="Proteomes" id="UP000192656"/>
    </source>
</evidence>
<dbReference type="Proteomes" id="UP000192656">
    <property type="component" value="Unassembled WGS sequence"/>
</dbReference>
<name>A0A1W2A9V2_9HYPH</name>
<dbReference type="OrthoDB" id="9805604at2"/>
<evidence type="ECO:0000313" key="2">
    <source>
        <dbReference type="EMBL" id="SMC57457.1"/>
    </source>
</evidence>
<dbReference type="RefSeq" id="WP_084409193.1">
    <property type="nucleotide sequence ID" value="NZ_FWXR01000004.1"/>
</dbReference>
<evidence type="ECO:0000256" key="1">
    <source>
        <dbReference type="SAM" id="MobiDB-lite"/>
    </source>
</evidence>
<protein>
    <submittedName>
        <fullName evidence="2">Uncharacterized protein</fullName>
    </submittedName>
</protein>
<accession>A0A1W2A9V2</accession>